<dbReference type="SUPFAM" id="SSF53335">
    <property type="entry name" value="S-adenosyl-L-methionine-dependent methyltransferases"/>
    <property type="match status" value="1"/>
</dbReference>
<dbReference type="CDD" id="cd02440">
    <property type="entry name" value="AdoMet_MTases"/>
    <property type="match status" value="1"/>
</dbReference>
<dbReference type="STRING" id="54.SAMN02745121_01960"/>
<organism evidence="2 3">
    <name type="scientific">Nannocystis exedens</name>
    <dbReference type="NCBI Taxonomy" id="54"/>
    <lineage>
        <taxon>Bacteria</taxon>
        <taxon>Pseudomonadati</taxon>
        <taxon>Myxococcota</taxon>
        <taxon>Polyangia</taxon>
        <taxon>Nannocystales</taxon>
        <taxon>Nannocystaceae</taxon>
        <taxon>Nannocystis</taxon>
    </lineage>
</organism>
<keyword evidence="2" id="KW-0489">Methyltransferase</keyword>
<dbReference type="InterPro" id="IPR029063">
    <property type="entry name" value="SAM-dependent_MTases_sf"/>
</dbReference>
<dbReference type="GO" id="GO:0032259">
    <property type="term" value="P:methylation"/>
    <property type="evidence" value="ECO:0007669"/>
    <property type="project" value="UniProtKB-KW"/>
</dbReference>
<sequence>MSLPSELCCPACRGPLAVEGVGAACRGCDRRYPGDRGYLDFLPDLGAAAGEGLGPRLMHSRVLARVYERLWRPFFVTVASSGLPDYRAEFEAVLAALASAEGGAVVDLSCGPGFTGRKLAESGRFSRVFGLDWSLAMLARAAADNRGLMRLVRGDVGHLPFKTGSLAGVHAGAAFHVWPDPPSAVAEVARVVRPGGAFVASTFAHTSGLRRHLEAAVATVGQFHVFEVDQLRGMLSAHGLVDFDCERRGSLVLFWARRAGAAAA</sequence>
<feature type="domain" description="Methyltransferase type 11" evidence="1">
    <location>
        <begin position="106"/>
        <end position="199"/>
    </location>
</feature>
<proteinExistence type="predicted"/>
<dbReference type="Gene3D" id="3.40.50.150">
    <property type="entry name" value="Vaccinia Virus protein VP39"/>
    <property type="match status" value="1"/>
</dbReference>
<dbReference type="EMBL" id="FOMX01000005">
    <property type="protein sequence ID" value="SFD86434.1"/>
    <property type="molecule type" value="Genomic_DNA"/>
</dbReference>
<evidence type="ECO:0000313" key="2">
    <source>
        <dbReference type="EMBL" id="SFD86434.1"/>
    </source>
</evidence>
<dbReference type="PANTHER" id="PTHR43591:SF99">
    <property type="entry name" value="OS06G0646000 PROTEIN"/>
    <property type="match status" value="1"/>
</dbReference>
<evidence type="ECO:0000259" key="1">
    <source>
        <dbReference type="Pfam" id="PF08241"/>
    </source>
</evidence>
<reference evidence="3" key="1">
    <citation type="submission" date="2016-10" db="EMBL/GenBank/DDBJ databases">
        <authorList>
            <person name="Varghese N."/>
            <person name="Submissions S."/>
        </authorList>
    </citation>
    <scope>NUCLEOTIDE SEQUENCE [LARGE SCALE GENOMIC DNA]</scope>
    <source>
        <strain evidence="3">ATCC 25963</strain>
    </source>
</reference>
<dbReference type="GO" id="GO:0008757">
    <property type="term" value="F:S-adenosylmethionine-dependent methyltransferase activity"/>
    <property type="evidence" value="ECO:0007669"/>
    <property type="project" value="InterPro"/>
</dbReference>
<dbReference type="Pfam" id="PF08241">
    <property type="entry name" value="Methyltransf_11"/>
    <property type="match status" value="1"/>
</dbReference>
<protein>
    <submittedName>
        <fullName evidence="2">Methyltransferase domain-containing protein</fullName>
    </submittedName>
</protein>
<dbReference type="OrthoDB" id="262045at2"/>
<dbReference type="AlphaFoldDB" id="A0A1I1VUC6"/>
<accession>A0A1I1VUC6</accession>
<evidence type="ECO:0000313" key="3">
    <source>
        <dbReference type="Proteomes" id="UP000199400"/>
    </source>
</evidence>
<dbReference type="PANTHER" id="PTHR43591">
    <property type="entry name" value="METHYLTRANSFERASE"/>
    <property type="match status" value="1"/>
</dbReference>
<gene>
    <name evidence="2" type="ORF">SAMN02745121_01960</name>
</gene>
<dbReference type="InterPro" id="IPR013216">
    <property type="entry name" value="Methyltransf_11"/>
</dbReference>
<name>A0A1I1VUC6_9BACT</name>
<dbReference type="Proteomes" id="UP000199400">
    <property type="component" value="Unassembled WGS sequence"/>
</dbReference>
<keyword evidence="3" id="KW-1185">Reference proteome</keyword>
<dbReference type="RefSeq" id="WP_096330751.1">
    <property type="nucleotide sequence ID" value="NZ_FOMX01000005.1"/>
</dbReference>
<keyword evidence="2" id="KW-0808">Transferase</keyword>